<dbReference type="AlphaFoldDB" id="A0A8K0FVY5"/>
<feature type="domain" description="CS" evidence="17">
    <location>
        <begin position="4"/>
        <end position="94"/>
    </location>
</feature>
<dbReference type="GO" id="GO:0030497">
    <property type="term" value="P:fatty acid elongation"/>
    <property type="evidence" value="ECO:0007669"/>
    <property type="project" value="TreeGrafter"/>
</dbReference>
<gene>
    <name evidence="18" type="ORF">ILUMI_26367</name>
</gene>
<evidence type="ECO:0000256" key="13">
    <source>
        <dbReference type="ARBA" id="ARBA00023160"/>
    </source>
</evidence>
<dbReference type="PANTHER" id="PTHR11035:SF35">
    <property type="entry name" value="VERY-LONG-CHAIN (3R)-3-HYDROXYACYL-COA DEHYDRATASE"/>
    <property type="match status" value="1"/>
</dbReference>
<feature type="transmembrane region" description="Helical" evidence="16">
    <location>
        <begin position="280"/>
        <end position="302"/>
    </location>
</feature>
<evidence type="ECO:0000256" key="9">
    <source>
        <dbReference type="ARBA" id="ARBA00022989"/>
    </source>
</evidence>
<reference evidence="18" key="1">
    <citation type="submission" date="2019-08" db="EMBL/GenBank/DDBJ databases">
        <title>The genome of the North American firefly Photinus pyralis.</title>
        <authorList>
            <consortium name="Photinus pyralis genome working group"/>
            <person name="Fallon T.R."/>
            <person name="Sander Lower S.E."/>
            <person name="Weng J.-K."/>
        </authorList>
    </citation>
    <scope>NUCLEOTIDE SEQUENCE</scope>
    <source>
        <strain evidence="18">TRF0915ILg1</strain>
        <tissue evidence="18">Whole body</tissue>
    </source>
</reference>
<evidence type="ECO:0000256" key="2">
    <source>
        <dbReference type="ARBA" id="ARBA00005194"/>
    </source>
</evidence>
<name>A0A8K0FVY5_IGNLU</name>
<keyword evidence="19" id="KW-1185">Reference proteome</keyword>
<keyword evidence="9 16" id="KW-1133">Transmembrane helix</keyword>
<comment type="pathway">
    <text evidence="2 16">Lipid metabolism; fatty acid biosynthesis.</text>
</comment>
<dbReference type="InterPro" id="IPR007052">
    <property type="entry name" value="CS_dom"/>
</dbReference>
<evidence type="ECO:0000256" key="6">
    <source>
        <dbReference type="ARBA" id="ARBA00022692"/>
    </source>
</evidence>
<evidence type="ECO:0000256" key="15">
    <source>
        <dbReference type="ARBA" id="ARBA00025733"/>
    </source>
</evidence>
<evidence type="ECO:0000256" key="1">
    <source>
        <dbReference type="ARBA" id="ARBA00004477"/>
    </source>
</evidence>
<dbReference type="FunFam" id="2.60.40.790:FF:000013">
    <property type="entry name" value="Very-long-chain (3R)-3-hydroxyacyl-CoA dehydratase"/>
    <property type="match status" value="1"/>
</dbReference>
<sequence>MTTWLSPFVYWAQSERNLFIKVDLKDAKDPTIKLEKRKLQFQSSGVGAQGSQNYGFSLDFYSDIDTEESTCKVQDSKIDFNIVKRKKEWWPRLTSKPQKPAWLKIDFDRWQSEEDLNSEDEKVRDIREDYPDLYNRLQKEEFGYIKENLKKVYLVIYNLVMFVGFTYIVSVLGVRYFRDGVYCFPEAYAAVGTVIRYLHILQFSEIVLTLIGWRSGGIFTPLLQIGGRLIIIFLLIDPEPRLQAQSVIFYLFMVWSLVEIIRYPFYITQVCKAEYYFLTWLRYTVWIILYPLGLSAEATVIYKSIPYLEDSGRFQVTLPNALNFTFSLTVVLRIYLLFLFIPTAYLLISHMYYARIKKLGKKSLKTS</sequence>
<comment type="subcellular location">
    <subcellularLocation>
        <location evidence="1 16">Endoplasmic reticulum membrane</location>
        <topology evidence="1 16">Multi-pass membrane protein</topology>
    </subcellularLocation>
</comment>
<protein>
    <recommendedName>
        <fullName evidence="4 16">Very-long-chain (3R)-3-hydroxyacyl-CoA dehydratase</fullName>
        <ecNumber evidence="4 16">4.2.1.134</ecNumber>
    </recommendedName>
</protein>
<evidence type="ECO:0000256" key="3">
    <source>
        <dbReference type="ARBA" id="ARBA00007811"/>
    </source>
</evidence>
<dbReference type="Pfam" id="PF04969">
    <property type="entry name" value="CS"/>
    <property type="match status" value="1"/>
</dbReference>
<dbReference type="GO" id="GO:0030148">
    <property type="term" value="P:sphingolipid biosynthetic process"/>
    <property type="evidence" value="ECO:0007669"/>
    <property type="project" value="TreeGrafter"/>
</dbReference>
<evidence type="ECO:0000256" key="10">
    <source>
        <dbReference type="ARBA" id="ARBA00023054"/>
    </source>
</evidence>
<dbReference type="SUPFAM" id="SSF49764">
    <property type="entry name" value="HSP20-like chaperones"/>
    <property type="match status" value="1"/>
</dbReference>
<dbReference type="InterPro" id="IPR007482">
    <property type="entry name" value="Tyr_Pase-like_PTPLA"/>
</dbReference>
<dbReference type="PANTHER" id="PTHR11035">
    <property type="entry name" value="VERY-LONG-CHAIN (3R)-3-HYDROXYACYL-COA DEHYDRATASE"/>
    <property type="match status" value="1"/>
</dbReference>
<evidence type="ECO:0000256" key="11">
    <source>
        <dbReference type="ARBA" id="ARBA00023098"/>
    </source>
</evidence>
<feature type="transmembrane region" description="Helical" evidence="16">
    <location>
        <begin position="322"/>
        <end position="348"/>
    </location>
</feature>
<keyword evidence="13 16" id="KW-0275">Fatty acid biosynthesis</keyword>
<evidence type="ECO:0000313" key="19">
    <source>
        <dbReference type="Proteomes" id="UP000801492"/>
    </source>
</evidence>
<feature type="transmembrane region" description="Helical" evidence="16">
    <location>
        <begin position="248"/>
        <end position="268"/>
    </location>
</feature>
<evidence type="ECO:0000256" key="8">
    <source>
        <dbReference type="ARBA" id="ARBA00022832"/>
    </source>
</evidence>
<dbReference type="GO" id="GO:0042761">
    <property type="term" value="P:very long-chain fatty acid biosynthetic process"/>
    <property type="evidence" value="ECO:0007669"/>
    <property type="project" value="TreeGrafter"/>
</dbReference>
<dbReference type="Pfam" id="PF04387">
    <property type="entry name" value="PTPLA"/>
    <property type="match status" value="1"/>
</dbReference>
<feature type="transmembrane region" description="Helical" evidence="16">
    <location>
        <begin position="218"/>
        <end position="236"/>
    </location>
</feature>
<dbReference type="UniPathway" id="UPA00094"/>
<evidence type="ECO:0000256" key="14">
    <source>
        <dbReference type="ARBA" id="ARBA00023239"/>
    </source>
</evidence>
<evidence type="ECO:0000256" key="16">
    <source>
        <dbReference type="RuleBase" id="RU363109"/>
    </source>
</evidence>
<dbReference type="EC" id="4.2.1.134" evidence="4 16"/>
<evidence type="ECO:0000256" key="7">
    <source>
        <dbReference type="ARBA" id="ARBA00022824"/>
    </source>
</evidence>
<keyword evidence="8 16" id="KW-0276">Fatty acid metabolism</keyword>
<feature type="transmembrane region" description="Helical" evidence="16">
    <location>
        <begin position="152"/>
        <end position="174"/>
    </location>
</feature>
<dbReference type="Proteomes" id="UP000801492">
    <property type="component" value="Unassembled WGS sequence"/>
</dbReference>
<accession>A0A8K0FVY5</accession>
<keyword evidence="12 16" id="KW-0472">Membrane</keyword>
<dbReference type="CDD" id="cd06465">
    <property type="entry name" value="p23_hB-ind1_like"/>
    <property type="match status" value="1"/>
</dbReference>
<dbReference type="PROSITE" id="PS51203">
    <property type="entry name" value="CS"/>
    <property type="match status" value="1"/>
</dbReference>
<evidence type="ECO:0000313" key="18">
    <source>
        <dbReference type="EMBL" id="KAF2879840.1"/>
    </source>
</evidence>
<keyword evidence="5 16" id="KW-0444">Lipid biosynthesis</keyword>
<keyword evidence="11 16" id="KW-0443">Lipid metabolism</keyword>
<proteinExistence type="inferred from homology"/>
<evidence type="ECO:0000256" key="4">
    <source>
        <dbReference type="ARBA" id="ARBA00013122"/>
    </source>
</evidence>
<keyword evidence="10" id="KW-0175">Coiled coil</keyword>
<comment type="catalytic activity">
    <reaction evidence="16">
        <text>a very-long-chain (3R)-3-hydroxyacyl-CoA = a very-long-chain (2E)-enoyl-CoA + H2O</text>
        <dbReference type="Rhea" id="RHEA:45812"/>
        <dbReference type="ChEBI" id="CHEBI:15377"/>
        <dbReference type="ChEBI" id="CHEBI:83728"/>
        <dbReference type="ChEBI" id="CHEBI:85440"/>
        <dbReference type="EC" id="4.2.1.134"/>
    </reaction>
</comment>
<dbReference type="GO" id="GO:0005789">
    <property type="term" value="C:endoplasmic reticulum membrane"/>
    <property type="evidence" value="ECO:0007669"/>
    <property type="project" value="UniProtKB-SubCell"/>
</dbReference>
<dbReference type="OrthoDB" id="2157530at2759"/>
<keyword evidence="7 16" id="KW-0256">Endoplasmic reticulum</keyword>
<keyword evidence="14 16" id="KW-0456">Lyase</keyword>
<comment type="function">
    <text evidence="16">Catalyzes the third of the four reactions of the long-chain fatty acids elongation cycle. This endoplasmic reticulum-bound enzymatic process, allows the addition of two carbons to the chain of long- and very long-chain fatty acids/VLCFAs per cycle. This enzyme catalyzes the dehydration of the 3-hydroxyacyl-CoA intermediate into trans-2,3-enoyl-CoA, within each cycle of fatty acid elongation. Thereby, it participates to the production of VLCFAs of different chain lengths that are involved in multiple biological processes as precursors of membrane lipids and lipid mediators.</text>
</comment>
<comment type="similarity">
    <text evidence="15">Belongs to the p23/wos2 family.</text>
</comment>
<comment type="caution">
    <text evidence="18">The sequence shown here is derived from an EMBL/GenBank/DDBJ whole genome shotgun (WGS) entry which is preliminary data.</text>
</comment>
<dbReference type="InterPro" id="IPR008978">
    <property type="entry name" value="HSP20-like_chaperone"/>
</dbReference>
<dbReference type="Gene3D" id="2.60.40.790">
    <property type="match status" value="1"/>
</dbReference>
<evidence type="ECO:0000259" key="17">
    <source>
        <dbReference type="PROSITE" id="PS51203"/>
    </source>
</evidence>
<dbReference type="GO" id="GO:0102158">
    <property type="term" value="F:very-long-chain (3R)-3-hydroxyacyl-CoA dehydratase activity"/>
    <property type="evidence" value="ECO:0007669"/>
    <property type="project" value="UniProtKB-EC"/>
</dbReference>
<keyword evidence="6 16" id="KW-0812">Transmembrane</keyword>
<comment type="similarity">
    <text evidence="3 16">Belongs to the very long-chain fatty acids dehydratase HACD family.</text>
</comment>
<dbReference type="EMBL" id="VTPC01091068">
    <property type="protein sequence ID" value="KAF2879840.1"/>
    <property type="molecule type" value="Genomic_DNA"/>
</dbReference>
<evidence type="ECO:0000256" key="12">
    <source>
        <dbReference type="ARBA" id="ARBA00023136"/>
    </source>
</evidence>
<evidence type="ECO:0000256" key="5">
    <source>
        <dbReference type="ARBA" id="ARBA00022516"/>
    </source>
</evidence>
<organism evidence="18 19">
    <name type="scientific">Ignelater luminosus</name>
    <name type="common">Cucubano</name>
    <name type="synonym">Pyrophorus luminosus</name>
    <dbReference type="NCBI Taxonomy" id="2038154"/>
    <lineage>
        <taxon>Eukaryota</taxon>
        <taxon>Metazoa</taxon>
        <taxon>Ecdysozoa</taxon>
        <taxon>Arthropoda</taxon>
        <taxon>Hexapoda</taxon>
        <taxon>Insecta</taxon>
        <taxon>Pterygota</taxon>
        <taxon>Neoptera</taxon>
        <taxon>Endopterygota</taxon>
        <taxon>Coleoptera</taxon>
        <taxon>Polyphaga</taxon>
        <taxon>Elateriformia</taxon>
        <taxon>Elateroidea</taxon>
        <taxon>Elateridae</taxon>
        <taxon>Agrypninae</taxon>
        <taxon>Pyrophorini</taxon>
        <taxon>Ignelater</taxon>
    </lineage>
</organism>